<protein>
    <submittedName>
        <fullName evidence="3">MBL fold metallo-hydrolase</fullName>
    </submittedName>
</protein>
<dbReference type="PANTHER" id="PTHR43546">
    <property type="entry name" value="UPF0173 METAL-DEPENDENT HYDROLASE MJ1163-RELATED"/>
    <property type="match status" value="1"/>
</dbReference>
<dbReference type="AlphaFoldDB" id="A0A9D1EGS8"/>
<dbReference type="InterPro" id="IPR050114">
    <property type="entry name" value="UPF0173_UPF0282_UlaG_hydrolase"/>
</dbReference>
<organism evidence="3 4">
    <name type="scientific">Candidatus Fimimorpha faecalis</name>
    <dbReference type="NCBI Taxonomy" id="2840824"/>
    <lineage>
        <taxon>Bacteria</taxon>
        <taxon>Bacillati</taxon>
        <taxon>Bacillota</taxon>
        <taxon>Clostridia</taxon>
        <taxon>Eubacteriales</taxon>
        <taxon>Candidatus Fimimorpha</taxon>
    </lineage>
</organism>
<dbReference type="SUPFAM" id="SSF56281">
    <property type="entry name" value="Metallo-hydrolase/oxidoreductase"/>
    <property type="match status" value="1"/>
</dbReference>
<dbReference type="Gene3D" id="3.60.15.10">
    <property type="entry name" value="Ribonuclease Z/Hydroxyacylglutathione hydrolase-like"/>
    <property type="match status" value="1"/>
</dbReference>
<dbReference type="GO" id="GO:0016787">
    <property type="term" value="F:hydrolase activity"/>
    <property type="evidence" value="ECO:0007669"/>
    <property type="project" value="UniProtKB-KW"/>
</dbReference>
<dbReference type="Pfam" id="PF12706">
    <property type="entry name" value="Lactamase_B_2"/>
    <property type="match status" value="1"/>
</dbReference>
<dbReference type="Proteomes" id="UP000824201">
    <property type="component" value="Unassembled WGS sequence"/>
</dbReference>
<feature type="domain" description="Metallo-beta-lactamase" evidence="2">
    <location>
        <begin position="47"/>
        <end position="218"/>
    </location>
</feature>
<dbReference type="CDD" id="cd06262">
    <property type="entry name" value="metallo-hydrolase-like_MBL-fold"/>
    <property type="match status" value="1"/>
</dbReference>
<gene>
    <name evidence="3" type="ORF">IAC96_13250</name>
</gene>
<dbReference type="PANTHER" id="PTHR43546:SF9">
    <property type="entry name" value="L-ASCORBATE-6-PHOSPHATE LACTONASE ULAG-RELATED"/>
    <property type="match status" value="1"/>
</dbReference>
<comment type="caution">
    <text evidence="3">The sequence shown here is derived from an EMBL/GenBank/DDBJ whole genome shotgun (WGS) entry which is preliminary data.</text>
</comment>
<dbReference type="InterPro" id="IPR001279">
    <property type="entry name" value="Metallo-B-lactamas"/>
</dbReference>
<dbReference type="EMBL" id="DVHN01000188">
    <property type="protein sequence ID" value="HIR89905.1"/>
    <property type="molecule type" value="Genomic_DNA"/>
</dbReference>
<dbReference type="InterPro" id="IPR036866">
    <property type="entry name" value="RibonucZ/Hydroxyglut_hydro"/>
</dbReference>
<name>A0A9D1EGS8_9FIRM</name>
<evidence type="ECO:0000313" key="3">
    <source>
        <dbReference type="EMBL" id="HIR89905.1"/>
    </source>
</evidence>
<accession>A0A9D1EGS8</accession>
<keyword evidence="1" id="KW-0378">Hydrolase</keyword>
<reference evidence="3" key="2">
    <citation type="journal article" date="2021" name="PeerJ">
        <title>Extensive microbial diversity within the chicken gut microbiome revealed by metagenomics and culture.</title>
        <authorList>
            <person name="Gilroy R."/>
            <person name="Ravi A."/>
            <person name="Getino M."/>
            <person name="Pursley I."/>
            <person name="Horton D.L."/>
            <person name="Alikhan N.F."/>
            <person name="Baker D."/>
            <person name="Gharbi K."/>
            <person name="Hall N."/>
            <person name="Watson M."/>
            <person name="Adriaenssens E.M."/>
            <person name="Foster-Nyarko E."/>
            <person name="Jarju S."/>
            <person name="Secka A."/>
            <person name="Antonio M."/>
            <person name="Oren A."/>
            <person name="Chaudhuri R.R."/>
            <person name="La Ragione R."/>
            <person name="Hildebrand F."/>
            <person name="Pallen M.J."/>
        </authorList>
    </citation>
    <scope>NUCLEOTIDE SEQUENCE</scope>
    <source>
        <strain evidence="3">ChiW13-3771</strain>
    </source>
</reference>
<sequence length="255" mass="28352">MEIQQIRNATIVVNYADKKWIIDPWFQKKGMGMSAPSPDLEKAKLPSPMVELPMPVEKIMDGVDAIVVTHIHPDHFEPETAAMLKKQIPVFVPDENTKLQVESFGYQYVTVLTDKGVNFGDATLIRTEGMHGEVPEQTAGQVCGIVFTAKKEKTLYVAGDTVYYRGVEEALNTYHPDVVVVNACGAVMLGVGRLIMDAEDVCKTCKAAPYAVIIASHMEAVNHATVTRAELELYLKQQNLDRQVRIPNDGECYHF</sequence>
<reference evidence="3" key="1">
    <citation type="submission" date="2020-10" db="EMBL/GenBank/DDBJ databases">
        <authorList>
            <person name="Gilroy R."/>
        </authorList>
    </citation>
    <scope>NUCLEOTIDE SEQUENCE</scope>
    <source>
        <strain evidence="3">ChiW13-3771</strain>
    </source>
</reference>
<proteinExistence type="predicted"/>
<evidence type="ECO:0000256" key="1">
    <source>
        <dbReference type="ARBA" id="ARBA00022801"/>
    </source>
</evidence>
<evidence type="ECO:0000313" key="4">
    <source>
        <dbReference type="Proteomes" id="UP000824201"/>
    </source>
</evidence>
<evidence type="ECO:0000259" key="2">
    <source>
        <dbReference type="Pfam" id="PF12706"/>
    </source>
</evidence>